<keyword evidence="5" id="KW-0808">Transferase</keyword>
<evidence type="ECO:0000256" key="10">
    <source>
        <dbReference type="ARBA" id="ARBA00022989"/>
    </source>
</evidence>
<keyword evidence="6 13" id="KW-0812">Transmembrane</keyword>
<gene>
    <name evidence="15" type="ORF">OF850_23340</name>
</gene>
<feature type="transmembrane region" description="Helical" evidence="13">
    <location>
        <begin position="25"/>
        <end position="45"/>
    </location>
</feature>
<keyword evidence="16" id="KW-1185">Reference proteome</keyword>
<dbReference type="SUPFAM" id="SSF55874">
    <property type="entry name" value="ATPase domain of HSP90 chaperone/DNA topoisomerase II/histidine kinase"/>
    <property type="match status" value="1"/>
</dbReference>
<dbReference type="Proteomes" id="UP001526430">
    <property type="component" value="Unassembled WGS sequence"/>
</dbReference>
<dbReference type="EMBL" id="JAPFQI010000048">
    <property type="protein sequence ID" value="MCW8088515.1"/>
    <property type="molecule type" value="Genomic_DNA"/>
</dbReference>
<dbReference type="Pfam" id="PF02518">
    <property type="entry name" value="HATPase_c"/>
    <property type="match status" value="1"/>
</dbReference>
<feature type="transmembrane region" description="Helical" evidence="13">
    <location>
        <begin position="57"/>
        <end position="86"/>
    </location>
</feature>
<evidence type="ECO:0000256" key="2">
    <source>
        <dbReference type="ARBA" id="ARBA00004141"/>
    </source>
</evidence>
<name>A0ABT3P277_9PROT</name>
<dbReference type="Pfam" id="PF07568">
    <property type="entry name" value="HisKA_2"/>
    <property type="match status" value="1"/>
</dbReference>
<evidence type="ECO:0000256" key="11">
    <source>
        <dbReference type="ARBA" id="ARBA00023012"/>
    </source>
</evidence>
<dbReference type="InterPro" id="IPR011495">
    <property type="entry name" value="Sig_transdc_His_kin_sub2_dim/P"/>
</dbReference>
<dbReference type="Gene3D" id="1.20.120.620">
    <property type="entry name" value="Backbone structure of the membrane domain of e. Coli histidine kinase receptor kdpd"/>
    <property type="match status" value="1"/>
</dbReference>
<dbReference type="InterPro" id="IPR036890">
    <property type="entry name" value="HATPase_C_sf"/>
</dbReference>
<dbReference type="EC" id="2.7.13.3" evidence="3"/>
<keyword evidence="7" id="KW-0547">Nucleotide-binding</keyword>
<dbReference type="PRINTS" id="PR00344">
    <property type="entry name" value="BCTRLSENSOR"/>
</dbReference>
<dbReference type="InterPro" id="IPR004358">
    <property type="entry name" value="Sig_transdc_His_kin-like_C"/>
</dbReference>
<dbReference type="PROSITE" id="PS50109">
    <property type="entry name" value="HIS_KIN"/>
    <property type="match status" value="1"/>
</dbReference>
<evidence type="ECO:0000313" key="16">
    <source>
        <dbReference type="Proteomes" id="UP001526430"/>
    </source>
</evidence>
<dbReference type="Gene3D" id="3.30.565.10">
    <property type="entry name" value="Histidine kinase-like ATPase, C-terminal domain"/>
    <property type="match status" value="1"/>
</dbReference>
<evidence type="ECO:0000256" key="8">
    <source>
        <dbReference type="ARBA" id="ARBA00022777"/>
    </source>
</evidence>
<keyword evidence="11" id="KW-0902">Two-component regulatory system</keyword>
<dbReference type="InterPro" id="IPR005467">
    <property type="entry name" value="His_kinase_dom"/>
</dbReference>
<keyword evidence="9" id="KW-0067">ATP-binding</keyword>
<dbReference type="InterPro" id="IPR003594">
    <property type="entry name" value="HATPase_dom"/>
</dbReference>
<evidence type="ECO:0000256" key="7">
    <source>
        <dbReference type="ARBA" id="ARBA00022741"/>
    </source>
</evidence>
<protein>
    <recommendedName>
        <fullName evidence="3">histidine kinase</fullName>
        <ecNumber evidence="3">2.7.13.3</ecNumber>
    </recommendedName>
</protein>
<dbReference type="InterPro" id="IPR038318">
    <property type="entry name" value="KdpD_sf"/>
</dbReference>
<evidence type="ECO:0000256" key="3">
    <source>
        <dbReference type="ARBA" id="ARBA00012438"/>
    </source>
</evidence>
<comment type="caution">
    <text evidence="15">The sequence shown here is derived from an EMBL/GenBank/DDBJ whole genome shotgun (WGS) entry which is preliminary data.</text>
</comment>
<dbReference type="PANTHER" id="PTHR41523">
    <property type="entry name" value="TWO-COMPONENT SYSTEM SENSOR PROTEIN"/>
    <property type="match status" value="1"/>
</dbReference>
<evidence type="ECO:0000313" key="15">
    <source>
        <dbReference type="EMBL" id="MCW8088515.1"/>
    </source>
</evidence>
<sequence length="352" mass="37399">MADAASSSVGRLVLLAAAGRARPRWLRLIAVTSLVLLAALTRFAIFGPEPGRPYLTFYPAILLAVAVFGRASGLYATALSSVIALWLFVDPAQQLAVSDYREVAYLAYFVFSSLLAISLLDTLYTALQEAAEHRKRADQTATGCETLLEEIIHRSRNDSQRLLALIRLQAASPVTRTQGAAEALDEVAERVAAIGRVNQYLETYWRTNAIVDMGEFLDGLVASLRSGIAALHPIALHVKAEAISLPIRRAVPVGLIVNELVTNALKYAFPDRGEGSVWVGLRREGDDVVLTVEDGGVGCDPSAPPKGTGTGSRLVRALAAQLGGRAVQGAGGGADSNSPGTGWVIRFPFLGP</sequence>
<dbReference type="InterPro" id="IPR025201">
    <property type="entry name" value="KdpD_TM"/>
</dbReference>
<evidence type="ECO:0000259" key="14">
    <source>
        <dbReference type="PROSITE" id="PS50109"/>
    </source>
</evidence>
<evidence type="ECO:0000256" key="6">
    <source>
        <dbReference type="ARBA" id="ARBA00022692"/>
    </source>
</evidence>
<dbReference type="PANTHER" id="PTHR41523:SF8">
    <property type="entry name" value="ETHYLENE RESPONSE SENSOR PROTEIN"/>
    <property type="match status" value="1"/>
</dbReference>
<keyword evidence="4" id="KW-0597">Phosphoprotein</keyword>
<reference evidence="15 16" key="1">
    <citation type="submission" date="2022-10" db="EMBL/GenBank/DDBJ databases">
        <title>Roseococcus glaciei nov., sp. nov., isolated from glacier.</title>
        <authorList>
            <person name="Liu Q."/>
            <person name="Xin Y.-H."/>
        </authorList>
    </citation>
    <scope>NUCLEOTIDE SEQUENCE [LARGE SCALE GENOMIC DNA]</scope>
    <source>
        <strain evidence="15 16">MDT2-1-1</strain>
    </source>
</reference>
<proteinExistence type="predicted"/>
<dbReference type="SMART" id="SM00387">
    <property type="entry name" value="HATPase_c"/>
    <property type="match status" value="1"/>
</dbReference>
<evidence type="ECO:0000256" key="9">
    <source>
        <dbReference type="ARBA" id="ARBA00022840"/>
    </source>
</evidence>
<keyword evidence="10 13" id="KW-1133">Transmembrane helix</keyword>
<accession>A0ABT3P277</accession>
<evidence type="ECO:0000256" key="1">
    <source>
        <dbReference type="ARBA" id="ARBA00000085"/>
    </source>
</evidence>
<organism evidence="15 16">
    <name type="scientific">Sabulicella glaciei</name>
    <dbReference type="NCBI Taxonomy" id="2984948"/>
    <lineage>
        <taxon>Bacteria</taxon>
        <taxon>Pseudomonadati</taxon>
        <taxon>Pseudomonadota</taxon>
        <taxon>Alphaproteobacteria</taxon>
        <taxon>Acetobacterales</taxon>
        <taxon>Acetobacteraceae</taxon>
        <taxon>Sabulicella</taxon>
    </lineage>
</organism>
<evidence type="ECO:0000256" key="4">
    <source>
        <dbReference type="ARBA" id="ARBA00022553"/>
    </source>
</evidence>
<feature type="transmembrane region" description="Helical" evidence="13">
    <location>
        <begin position="106"/>
        <end position="127"/>
    </location>
</feature>
<dbReference type="Pfam" id="PF13493">
    <property type="entry name" value="DUF4118"/>
    <property type="match status" value="1"/>
</dbReference>
<comment type="subcellular location">
    <subcellularLocation>
        <location evidence="2">Membrane</location>
        <topology evidence="2">Multi-pass membrane protein</topology>
    </subcellularLocation>
</comment>
<dbReference type="RefSeq" id="WP_301592796.1">
    <property type="nucleotide sequence ID" value="NZ_JAPFQI010000048.1"/>
</dbReference>
<keyword evidence="12 13" id="KW-0472">Membrane</keyword>
<evidence type="ECO:0000256" key="13">
    <source>
        <dbReference type="SAM" id="Phobius"/>
    </source>
</evidence>
<feature type="domain" description="Histidine kinase" evidence="14">
    <location>
        <begin position="256"/>
        <end position="351"/>
    </location>
</feature>
<keyword evidence="8" id="KW-0418">Kinase</keyword>
<evidence type="ECO:0000256" key="12">
    <source>
        <dbReference type="ARBA" id="ARBA00023136"/>
    </source>
</evidence>
<evidence type="ECO:0000256" key="5">
    <source>
        <dbReference type="ARBA" id="ARBA00022679"/>
    </source>
</evidence>
<comment type="catalytic activity">
    <reaction evidence="1">
        <text>ATP + protein L-histidine = ADP + protein N-phospho-L-histidine.</text>
        <dbReference type="EC" id="2.7.13.3"/>
    </reaction>
</comment>